<dbReference type="GeneID" id="36832855"/>
<dbReference type="Gene3D" id="3.10.580.10">
    <property type="entry name" value="CBS-domain"/>
    <property type="match status" value="2"/>
</dbReference>
<keyword evidence="1 2" id="KW-0129">CBS domain</keyword>
<feature type="domain" description="CBS" evidence="3">
    <location>
        <begin position="187"/>
        <end position="238"/>
    </location>
</feature>
<dbReference type="KEGG" id="abri:DFR85_11825"/>
<gene>
    <name evidence="4" type="ORF">DFR85_11825</name>
</gene>
<reference evidence="4 5" key="1">
    <citation type="submission" date="2018-05" db="EMBL/GenBank/DDBJ databases">
        <title>Complete Genome Sequences of Extremely Thermoacidophilic, Metal-Mobilizing Type-Strain Members of the Archaeal Family Sulfolobaceae: Acidianus brierleyi DSM-1651T, Acidianus sulfidivorans DSM-18786T, Metallosphaera hakonensis DSM-7519T, and Metallosphaera prunae DSM-10039T.</title>
        <authorList>
            <person name="Counts J.A."/>
            <person name="Kelly R.M."/>
        </authorList>
    </citation>
    <scope>NUCLEOTIDE SEQUENCE [LARGE SCALE GENOMIC DNA]</scope>
    <source>
        <strain evidence="4 5">DSM 1651</strain>
    </source>
</reference>
<evidence type="ECO:0000313" key="5">
    <source>
        <dbReference type="Proteomes" id="UP000248044"/>
    </source>
</evidence>
<dbReference type="PANTHER" id="PTHR43080:SF2">
    <property type="entry name" value="CBS DOMAIN-CONTAINING PROTEIN"/>
    <property type="match status" value="1"/>
</dbReference>
<dbReference type="RefSeq" id="WP_110271065.1">
    <property type="nucleotide sequence ID" value="NZ_CP029289.2"/>
</dbReference>
<dbReference type="OrthoDB" id="43333at2157"/>
<evidence type="ECO:0000256" key="2">
    <source>
        <dbReference type="PROSITE-ProRule" id="PRU00703"/>
    </source>
</evidence>
<evidence type="ECO:0000259" key="3">
    <source>
        <dbReference type="PROSITE" id="PS51371"/>
    </source>
</evidence>
<keyword evidence="4" id="KW-0418">Kinase</keyword>
<dbReference type="AlphaFoldDB" id="A0A2U9IGX1"/>
<dbReference type="InterPro" id="IPR046342">
    <property type="entry name" value="CBS_dom_sf"/>
</dbReference>
<dbReference type="EMBL" id="CP029289">
    <property type="protein sequence ID" value="AWR95184.1"/>
    <property type="molecule type" value="Genomic_DNA"/>
</dbReference>
<dbReference type="Pfam" id="PF00571">
    <property type="entry name" value="CBS"/>
    <property type="match status" value="4"/>
</dbReference>
<keyword evidence="4" id="KW-0808">Transferase</keyword>
<keyword evidence="5" id="KW-1185">Reference proteome</keyword>
<protein>
    <submittedName>
        <fullName evidence="4">Histidine kinase</fullName>
    </submittedName>
</protein>
<name>A0A2U9IGX1_9CREN</name>
<dbReference type="InterPro" id="IPR051257">
    <property type="entry name" value="Diverse_CBS-Domain"/>
</dbReference>
<dbReference type="PROSITE" id="PS51371">
    <property type="entry name" value="CBS"/>
    <property type="match status" value="3"/>
</dbReference>
<dbReference type="GO" id="GO:0016301">
    <property type="term" value="F:kinase activity"/>
    <property type="evidence" value="ECO:0007669"/>
    <property type="project" value="UniProtKB-KW"/>
</dbReference>
<evidence type="ECO:0000256" key="1">
    <source>
        <dbReference type="ARBA" id="ARBA00023122"/>
    </source>
</evidence>
<dbReference type="InterPro" id="IPR000644">
    <property type="entry name" value="CBS_dom"/>
</dbReference>
<feature type="domain" description="CBS" evidence="3">
    <location>
        <begin position="123"/>
        <end position="178"/>
    </location>
</feature>
<dbReference type="SMART" id="SM00116">
    <property type="entry name" value="CBS"/>
    <property type="match status" value="4"/>
</dbReference>
<feature type="domain" description="CBS" evidence="3">
    <location>
        <begin position="61"/>
        <end position="122"/>
    </location>
</feature>
<dbReference type="SUPFAM" id="SSF54631">
    <property type="entry name" value="CBS-domain pair"/>
    <property type="match status" value="2"/>
</dbReference>
<sequence length="238" mass="26334">MKVKEIMSTNVIKADPNTKIKDAAKIMLYNNIRRLVVGDGIVTIRDLVYNWQNPDMPVEEISSKDLIFVNPEDDLKEACKVVTAKGVGSLLVGDGTNIQGIITERDLIRYCKVNINGNVGDIMDISPIIASPDSTLDEIIEVMKQKFKRHAVIIKDNLPGGILSVRDIARPLASGRNMKNLQAKDFMTIEVYRVTPDSTIETARFLMAEKNIGLLPVVDSRSLLGSVSEREILAVLSI</sequence>
<accession>A0A2U9IGX1</accession>
<evidence type="ECO:0000313" key="4">
    <source>
        <dbReference type="EMBL" id="AWR95184.1"/>
    </source>
</evidence>
<organism evidence="4 5">
    <name type="scientific">Acidianus brierleyi</name>
    <dbReference type="NCBI Taxonomy" id="41673"/>
    <lineage>
        <taxon>Archaea</taxon>
        <taxon>Thermoproteota</taxon>
        <taxon>Thermoprotei</taxon>
        <taxon>Sulfolobales</taxon>
        <taxon>Sulfolobaceae</taxon>
        <taxon>Acidianus</taxon>
    </lineage>
</organism>
<dbReference type="Proteomes" id="UP000248044">
    <property type="component" value="Chromosome"/>
</dbReference>
<proteinExistence type="predicted"/>
<dbReference type="PANTHER" id="PTHR43080">
    <property type="entry name" value="CBS DOMAIN-CONTAINING PROTEIN CBSX3, MITOCHONDRIAL"/>
    <property type="match status" value="1"/>
</dbReference>